<keyword evidence="1 6" id="KW-0597">Phosphoprotein</keyword>
<dbReference type="InterPro" id="IPR036388">
    <property type="entry name" value="WH-like_DNA-bd_sf"/>
</dbReference>
<dbReference type="GO" id="GO:0006355">
    <property type="term" value="P:regulation of DNA-templated transcription"/>
    <property type="evidence" value="ECO:0007669"/>
    <property type="project" value="InterPro"/>
</dbReference>
<evidence type="ECO:0000256" key="5">
    <source>
        <dbReference type="ARBA" id="ARBA00023163"/>
    </source>
</evidence>
<evidence type="ECO:0000256" key="7">
    <source>
        <dbReference type="PROSITE-ProRule" id="PRU01091"/>
    </source>
</evidence>
<dbReference type="Pfam" id="PF00486">
    <property type="entry name" value="Trans_reg_C"/>
    <property type="match status" value="1"/>
</dbReference>
<keyword evidence="2" id="KW-0902">Two-component regulatory system</keyword>
<dbReference type="GO" id="GO:0000976">
    <property type="term" value="F:transcription cis-regulatory region binding"/>
    <property type="evidence" value="ECO:0007669"/>
    <property type="project" value="TreeGrafter"/>
</dbReference>
<dbReference type="GO" id="GO:0000156">
    <property type="term" value="F:phosphorelay response regulator activity"/>
    <property type="evidence" value="ECO:0007669"/>
    <property type="project" value="TreeGrafter"/>
</dbReference>
<dbReference type="CDD" id="cd00383">
    <property type="entry name" value="trans_reg_C"/>
    <property type="match status" value="1"/>
</dbReference>
<dbReference type="RefSeq" id="WP_074901808.1">
    <property type="nucleotide sequence ID" value="NZ_FOKT01000003.1"/>
</dbReference>
<dbReference type="Gene3D" id="1.10.10.10">
    <property type="entry name" value="Winged helix-like DNA-binding domain superfamily/Winged helix DNA-binding domain"/>
    <property type="match status" value="1"/>
</dbReference>
<dbReference type="GO" id="GO:0005829">
    <property type="term" value="C:cytosol"/>
    <property type="evidence" value="ECO:0007669"/>
    <property type="project" value="TreeGrafter"/>
</dbReference>
<reference evidence="10" key="1">
    <citation type="submission" date="2022-11" db="EMBL/GenBank/DDBJ databases">
        <title>Chitin-degrading and fungicidal potential of chitinolytic bacterial strains from marine environment of the Pacific Ocean regions.</title>
        <authorList>
            <person name="Pentekhina I."/>
            <person name="Nedashkovskaya O."/>
            <person name="Seitkalieva A."/>
            <person name="Podvolotskaya A."/>
            <person name="Tekutyeva L."/>
            <person name="Balabanova L."/>
        </authorList>
    </citation>
    <scope>NUCLEOTIDE SEQUENCE</scope>
    <source>
        <strain evidence="10">KMM 6838</strain>
    </source>
</reference>
<evidence type="ECO:0000256" key="6">
    <source>
        <dbReference type="PROSITE-ProRule" id="PRU00169"/>
    </source>
</evidence>
<dbReference type="Gene3D" id="3.40.50.2300">
    <property type="match status" value="1"/>
</dbReference>
<feature type="domain" description="OmpR/PhoB-type" evidence="9">
    <location>
        <begin position="128"/>
        <end position="229"/>
    </location>
</feature>
<proteinExistence type="predicted"/>
<dbReference type="InterPro" id="IPR001867">
    <property type="entry name" value="OmpR/PhoB-type_DNA-bd"/>
</dbReference>
<dbReference type="Proteomes" id="UP001209730">
    <property type="component" value="Unassembled WGS sequence"/>
</dbReference>
<dbReference type="PROSITE" id="PS51755">
    <property type="entry name" value="OMPR_PHOB"/>
    <property type="match status" value="1"/>
</dbReference>
<name>A0AB35HZ20_MICTH</name>
<evidence type="ECO:0000313" key="11">
    <source>
        <dbReference type="Proteomes" id="UP001209730"/>
    </source>
</evidence>
<feature type="domain" description="Response regulatory" evidence="8">
    <location>
        <begin position="7"/>
        <end position="120"/>
    </location>
</feature>
<protein>
    <submittedName>
        <fullName evidence="10">Response regulator</fullName>
    </submittedName>
</protein>
<accession>A0AB35HZ20</accession>
<sequence>MSDSRKTILVVEDEQKLSQLLFEYLQAAGYRAHCLSRADAVMPWLAEHRADLVILDLMLPGGDGMDLCREIRRQSQVPIIMSTARVEEADRLRGLETGADDYVCKPYSLREMVARVKVILRRMEHAPPSSPNSEEALFAIDPARMSIRVNGQALDLTRVEFRLLRHLIEHPGVVFSRDALLNIMYDDYRLVSERTIDSHIKNLRRKLSLYLPEKQIIHSIYGAGYRFELE</sequence>
<dbReference type="EMBL" id="JAPHQB010000010">
    <property type="protein sequence ID" value="MCX2801708.1"/>
    <property type="molecule type" value="Genomic_DNA"/>
</dbReference>
<dbReference type="InterPro" id="IPR016032">
    <property type="entry name" value="Sig_transdc_resp-reg_C-effctor"/>
</dbReference>
<keyword evidence="4 7" id="KW-0238">DNA-binding</keyword>
<dbReference type="AlphaFoldDB" id="A0AB35HZ20"/>
<dbReference type="SMART" id="SM00448">
    <property type="entry name" value="REC"/>
    <property type="match status" value="1"/>
</dbReference>
<evidence type="ECO:0000256" key="2">
    <source>
        <dbReference type="ARBA" id="ARBA00023012"/>
    </source>
</evidence>
<dbReference type="GO" id="GO:0032993">
    <property type="term" value="C:protein-DNA complex"/>
    <property type="evidence" value="ECO:0007669"/>
    <property type="project" value="TreeGrafter"/>
</dbReference>
<dbReference type="InterPro" id="IPR001789">
    <property type="entry name" value="Sig_transdc_resp-reg_receiver"/>
</dbReference>
<dbReference type="PROSITE" id="PS50110">
    <property type="entry name" value="RESPONSE_REGULATORY"/>
    <property type="match status" value="1"/>
</dbReference>
<evidence type="ECO:0000256" key="3">
    <source>
        <dbReference type="ARBA" id="ARBA00023015"/>
    </source>
</evidence>
<keyword evidence="3" id="KW-0805">Transcription regulation</keyword>
<evidence type="ECO:0000256" key="4">
    <source>
        <dbReference type="ARBA" id="ARBA00023125"/>
    </source>
</evidence>
<organism evidence="10 11">
    <name type="scientific">Microbulbifer thermotolerans</name>
    <dbReference type="NCBI Taxonomy" id="252514"/>
    <lineage>
        <taxon>Bacteria</taxon>
        <taxon>Pseudomonadati</taxon>
        <taxon>Pseudomonadota</taxon>
        <taxon>Gammaproteobacteria</taxon>
        <taxon>Cellvibrionales</taxon>
        <taxon>Microbulbiferaceae</taxon>
        <taxon>Microbulbifer</taxon>
    </lineage>
</organism>
<dbReference type="PANTHER" id="PTHR48111:SF4">
    <property type="entry name" value="DNA-BINDING DUAL TRANSCRIPTIONAL REGULATOR OMPR"/>
    <property type="match status" value="1"/>
</dbReference>
<feature type="DNA-binding region" description="OmpR/PhoB-type" evidence="7">
    <location>
        <begin position="128"/>
        <end position="229"/>
    </location>
</feature>
<dbReference type="SUPFAM" id="SSF52172">
    <property type="entry name" value="CheY-like"/>
    <property type="match status" value="1"/>
</dbReference>
<dbReference type="FunFam" id="3.40.50.2300:FF:000001">
    <property type="entry name" value="DNA-binding response regulator PhoB"/>
    <property type="match status" value="1"/>
</dbReference>
<dbReference type="Pfam" id="PF00072">
    <property type="entry name" value="Response_reg"/>
    <property type="match status" value="1"/>
</dbReference>
<dbReference type="SUPFAM" id="SSF46894">
    <property type="entry name" value="C-terminal effector domain of the bipartite response regulators"/>
    <property type="match status" value="1"/>
</dbReference>
<dbReference type="PANTHER" id="PTHR48111">
    <property type="entry name" value="REGULATOR OF RPOS"/>
    <property type="match status" value="1"/>
</dbReference>
<comment type="caution">
    <text evidence="10">The sequence shown here is derived from an EMBL/GenBank/DDBJ whole genome shotgun (WGS) entry which is preliminary data.</text>
</comment>
<dbReference type="SMART" id="SM00862">
    <property type="entry name" value="Trans_reg_C"/>
    <property type="match status" value="1"/>
</dbReference>
<dbReference type="InterPro" id="IPR039420">
    <property type="entry name" value="WalR-like"/>
</dbReference>
<evidence type="ECO:0000313" key="10">
    <source>
        <dbReference type="EMBL" id="MCX2801708.1"/>
    </source>
</evidence>
<dbReference type="Gene3D" id="6.10.250.690">
    <property type="match status" value="1"/>
</dbReference>
<evidence type="ECO:0000256" key="1">
    <source>
        <dbReference type="ARBA" id="ARBA00022553"/>
    </source>
</evidence>
<feature type="modified residue" description="4-aspartylphosphate" evidence="6">
    <location>
        <position position="56"/>
    </location>
</feature>
<evidence type="ECO:0000259" key="9">
    <source>
        <dbReference type="PROSITE" id="PS51755"/>
    </source>
</evidence>
<keyword evidence="5" id="KW-0804">Transcription</keyword>
<gene>
    <name evidence="10" type="ORF">OQJ68_07910</name>
</gene>
<dbReference type="InterPro" id="IPR011006">
    <property type="entry name" value="CheY-like_superfamily"/>
</dbReference>
<evidence type="ECO:0000259" key="8">
    <source>
        <dbReference type="PROSITE" id="PS50110"/>
    </source>
</evidence>